<dbReference type="Proteomes" id="UP001595075">
    <property type="component" value="Unassembled WGS sequence"/>
</dbReference>
<dbReference type="Pfam" id="PF20150">
    <property type="entry name" value="2EXR"/>
    <property type="match status" value="1"/>
</dbReference>
<dbReference type="EMBL" id="JAZHXI010000001">
    <property type="protein sequence ID" value="KAL2075560.1"/>
    <property type="molecule type" value="Genomic_DNA"/>
</dbReference>
<comment type="caution">
    <text evidence="2">The sequence shown here is derived from an EMBL/GenBank/DDBJ whole genome shotgun (WGS) entry which is preliminary data.</text>
</comment>
<evidence type="ECO:0000313" key="3">
    <source>
        <dbReference type="Proteomes" id="UP001595075"/>
    </source>
</evidence>
<name>A0ABR4D0D6_9HELO</name>
<feature type="domain" description="2EXR" evidence="1">
    <location>
        <begin position="21"/>
        <end position="96"/>
    </location>
</feature>
<proteinExistence type="predicted"/>
<organism evidence="2 3">
    <name type="scientific">Oculimacula yallundae</name>
    <dbReference type="NCBI Taxonomy" id="86028"/>
    <lineage>
        <taxon>Eukaryota</taxon>
        <taxon>Fungi</taxon>
        <taxon>Dikarya</taxon>
        <taxon>Ascomycota</taxon>
        <taxon>Pezizomycotina</taxon>
        <taxon>Leotiomycetes</taxon>
        <taxon>Helotiales</taxon>
        <taxon>Ploettnerulaceae</taxon>
        <taxon>Oculimacula</taxon>
    </lineage>
</organism>
<dbReference type="InterPro" id="IPR045518">
    <property type="entry name" value="2EXR"/>
</dbReference>
<keyword evidence="3" id="KW-1185">Reference proteome</keyword>
<reference evidence="2 3" key="1">
    <citation type="journal article" date="2024" name="Commun. Biol.">
        <title>Comparative genomic analysis of thermophilic fungi reveals convergent evolutionary adaptations and gene losses.</title>
        <authorList>
            <person name="Steindorff A.S."/>
            <person name="Aguilar-Pontes M.V."/>
            <person name="Robinson A.J."/>
            <person name="Andreopoulos B."/>
            <person name="LaButti K."/>
            <person name="Kuo A."/>
            <person name="Mondo S."/>
            <person name="Riley R."/>
            <person name="Otillar R."/>
            <person name="Haridas S."/>
            <person name="Lipzen A."/>
            <person name="Grimwood J."/>
            <person name="Schmutz J."/>
            <person name="Clum A."/>
            <person name="Reid I.D."/>
            <person name="Moisan M.C."/>
            <person name="Butler G."/>
            <person name="Nguyen T.T.M."/>
            <person name="Dewar K."/>
            <person name="Conant G."/>
            <person name="Drula E."/>
            <person name="Henrissat B."/>
            <person name="Hansel C."/>
            <person name="Singer S."/>
            <person name="Hutchinson M.I."/>
            <person name="de Vries R.P."/>
            <person name="Natvig D.O."/>
            <person name="Powell A.J."/>
            <person name="Tsang A."/>
            <person name="Grigoriev I.V."/>
        </authorList>
    </citation>
    <scope>NUCLEOTIDE SEQUENCE [LARGE SCALE GENOMIC DNA]</scope>
    <source>
        <strain evidence="2 3">CBS 494.80</strain>
    </source>
</reference>
<sequence length="288" mass="32864">MSDLYTYPPSVRHNQNTEGVFSCFPGLPRELRDEIWKKSVVPCLVHWRTGGGKPLGVFLASKESRAATRGKYELCFTPLGRNGQYGIFINFELDTVYRQQGGLPNMVRQYNFPCQPIDIPNHLSTSTVIKADLWWNVQPWVRYLKTLSIPLKVAAQSNLYVLPAGHFQTPGVTRQSAEGQKIFVKILAMCPDLENLHMILRSPLGSGPTFNELDLGPKRTARYWRELFQTWDPEQFMQIQHVLLTLDKFTAAGHLSGLKLSFFDHKPIFSRSSWDVDEGSAYTLWAGW</sequence>
<accession>A0ABR4D0D6</accession>
<gene>
    <name evidence="2" type="ORF">VTL71DRAFT_503</name>
</gene>
<evidence type="ECO:0000259" key="1">
    <source>
        <dbReference type="Pfam" id="PF20150"/>
    </source>
</evidence>
<evidence type="ECO:0000313" key="2">
    <source>
        <dbReference type="EMBL" id="KAL2075560.1"/>
    </source>
</evidence>
<protein>
    <recommendedName>
        <fullName evidence="1">2EXR domain-containing protein</fullName>
    </recommendedName>
</protein>